<feature type="signal peptide" evidence="1">
    <location>
        <begin position="1"/>
        <end position="26"/>
    </location>
</feature>
<comment type="caution">
    <text evidence="2">The sequence shown here is derived from an EMBL/GenBank/DDBJ whole genome shotgun (WGS) entry which is preliminary data.</text>
</comment>
<dbReference type="RefSeq" id="WP_123889511.1">
    <property type="nucleotide sequence ID" value="NZ_RKKU01000010.1"/>
</dbReference>
<sequence length="364" mass="40211">MSALPTRATLALLLSLLLTLAGCQRAPEAQQQMSNYLDRVARVLQQDWQPFVPDQLALYRFPARRERMITIAPLRIGLLDLIVDTNDCRLLQQRISERNSVLGKVMPWSHRLAYDGELLRALDQCTALLAQRDEQPELREQLIAIAENKGANLPATYWNALNASEEFEHYLRFADQPLPVSSSPLSDQAAVAALNELAKIGVALPQRLPPDRAHLDSLLQALQLSQRSGQLITSLAQTTHGLRQATQMLQATEPRLLCPMQAPSAKSKILLNVFVLFYAGEIQPYLAQIQRVGQPWANAVIALRAVAGIPPATASALDRLAGSSNSLWEQYQQALAEHTQAWQDLLGACQSQPGQSGWQVPAES</sequence>
<evidence type="ECO:0000313" key="2">
    <source>
        <dbReference type="EMBL" id="ROZ84756.1"/>
    </source>
</evidence>
<dbReference type="Proteomes" id="UP000275199">
    <property type="component" value="Unassembled WGS sequence"/>
</dbReference>
<reference evidence="2 3" key="1">
    <citation type="submission" date="2018-11" db="EMBL/GenBank/DDBJ databases">
        <authorList>
            <person name="Jang G.I."/>
            <person name="Hwang C.Y."/>
        </authorList>
    </citation>
    <scope>NUCLEOTIDE SEQUENCE [LARGE SCALE GENOMIC DNA]</scope>
    <source>
        <strain evidence="2 3">SSM26</strain>
    </source>
</reference>
<keyword evidence="3" id="KW-1185">Reference proteome</keyword>
<organism evidence="2 3">
    <name type="scientific">Pseudomonas neustonica</name>
    <dbReference type="NCBI Taxonomy" id="2487346"/>
    <lineage>
        <taxon>Bacteria</taxon>
        <taxon>Pseudomonadati</taxon>
        <taxon>Pseudomonadota</taxon>
        <taxon>Gammaproteobacteria</taxon>
        <taxon>Pseudomonadales</taxon>
        <taxon>Pseudomonadaceae</taxon>
        <taxon>Pseudomonas</taxon>
    </lineage>
</organism>
<dbReference type="EMBL" id="RKKU01000010">
    <property type="protein sequence ID" value="ROZ84756.1"/>
    <property type="molecule type" value="Genomic_DNA"/>
</dbReference>
<name>A0ABX9XI86_9PSED</name>
<protein>
    <submittedName>
        <fullName evidence="2">DUF3080 family protein</fullName>
    </submittedName>
</protein>
<feature type="chain" id="PRO_5045659893" evidence="1">
    <location>
        <begin position="27"/>
        <end position="364"/>
    </location>
</feature>
<accession>A0ABX9XI86</accession>
<keyword evidence="1" id="KW-0732">Signal</keyword>
<proteinExistence type="predicted"/>
<dbReference type="Pfam" id="PF11279">
    <property type="entry name" value="DUF3080"/>
    <property type="match status" value="1"/>
</dbReference>
<dbReference type="PROSITE" id="PS51257">
    <property type="entry name" value="PROKAR_LIPOPROTEIN"/>
    <property type="match status" value="1"/>
</dbReference>
<evidence type="ECO:0000256" key="1">
    <source>
        <dbReference type="SAM" id="SignalP"/>
    </source>
</evidence>
<gene>
    <name evidence="2" type="ORF">EF096_10195</name>
</gene>
<dbReference type="InterPro" id="IPR021431">
    <property type="entry name" value="DUF3080"/>
</dbReference>
<evidence type="ECO:0000313" key="3">
    <source>
        <dbReference type="Proteomes" id="UP000275199"/>
    </source>
</evidence>